<organism evidence="1 2">
    <name type="scientific">Metarhizium album (strain ARSEF 1941)</name>
    <dbReference type="NCBI Taxonomy" id="1081103"/>
    <lineage>
        <taxon>Eukaryota</taxon>
        <taxon>Fungi</taxon>
        <taxon>Dikarya</taxon>
        <taxon>Ascomycota</taxon>
        <taxon>Pezizomycotina</taxon>
        <taxon>Sordariomycetes</taxon>
        <taxon>Hypocreomycetidae</taxon>
        <taxon>Hypocreales</taxon>
        <taxon>Clavicipitaceae</taxon>
        <taxon>Metarhizium</taxon>
    </lineage>
</organism>
<dbReference type="STRING" id="1081103.A0A0B2WEV9"/>
<keyword evidence="1" id="KW-0808">Transferase</keyword>
<reference evidence="1 2" key="1">
    <citation type="journal article" date="2014" name="Proc. Natl. Acad. Sci. U.S.A.">
        <title>Trajectory and genomic determinants of fungal-pathogen speciation and host adaptation.</title>
        <authorList>
            <person name="Hu X."/>
            <person name="Xiao G."/>
            <person name="Zheng P."/>
            <person name="Shang Y."/>
            <person name="Su Y."/>
            <person name="Zhang X."/>
            <person name="Liu X."/>
            <person name="Zhan S."/>
            <person name="St Leger R.J."/>
            <person name="Wang C."/>
        </authorList>
    </citation>
    <scope>NUCLEOTIDE SEQUENCE [LARGE SCALE GENOMIC DNA]</scope>
    <source>
        <strain evidence="1 2">ARSEF 1941</strain>
    </source>
</reference>
<evidence type="ECO:0000313" key="1">
    <source>
        <dbReference type="EMBL" id="KHN94411.1"/>
    </source>
</evidence>
<protein>
    <submittedName>
        <fullName evidence="1">Protein kinase-like domain protein</fullName>
    </submittedName>
</protein>
<accession>A0A0B2WEV9</accession>
<dbReference type="HOGENOM" id="CLU_1283509_0_0_1"/>
<sequence>MDTAGLPRHLQNMRTSFVKAQAQFPMEDKFPPTLAPEDGPIIAQLNMYYISYYVTERVFVKRQPHQDEMGLDVHGSPVVVSYVADRLRNEAAVLDFVAAQTKIPVPKLLRVWEQNGLVHLKTEFIGHGVGLDDIGKADLPKALEVVSAQLRQDILPQLDRIPHQPRMGSPDATLPLIPPHWMWDCKENRGAVCRSQDVCTQSTDEVGISCILRLD</sequence>
<dbReference type="GeneID" id="63742182"/>
<dbReference type="AlphaFoldDB" id="A0A0B2WEV9"/>
<dbReference type="OrthoDB" id="2906425at2759"/>
<dbReference type="GO" id="GO:0016301">
    <property type="term" value="F:kinase activity"/>
    <property type="evidence" value="ECO:0007669"/>
    <property type="project" value="UniProtKB-KW"/>
</dbReference>
<gene>
    <name evidence="1" type="ORF">MAM_07727</name>
</gene>
<comment type="caution">
    <text evidence="1">The sequence shown here is derived from an EMBL/GenBank/DDBJ whole genome shotgun (WGS) entry which is preliminary data.</text>
</comment>
<keyword evidence="1" id="KW-0418">Kinase</keyword>
<evidence type="ECO:0000313" key="2">
    <source>
        <dbReference type="Proteomes" id="UP000030816"/>
    </source>
</evidence>
<dbReference type="SUPFAM" id="SSF56112">
    <property type="entry name" value="Protein kinase-like (PK-like)"/>
    <property type="match status" value="1"/>
</dbReference>
<name>A0A0B2WEV9_METAS</name>
<dbReference type="RefSeq" id="XP_040675477.1">
    <property type="nucleotide sequence ID" value="XM_040826525.1"/>
</dbReference>
<dbReference type="EMBL" id="AZHE01000035">
    <property type="protein sequence ID" value="KHN94411.1"/>
    <property type="molecule type" value="Genomic_DNA"/>
</dbReference>
<keyword evidence="2" id="KW-1185">Reference proteome</keyword>
<dbReference type="Proteomes" id="UP000030816">
    <property type="component" value="Unassembled WGS sequence"/>
</dbReference>
<proteinExistence type="predicted"/>
<dbReference type="InterPro" id="IPR011009">
    <property type="entry name" value="Kinase-like_dom_sf"/>
</dbReference>